<evidence type="ECO:0000313" key="4">
    <source>
        <dbReference type="Proteomes" id="UP000322634"/>
    </source>
</evidence>
<evidence type="ECO:0000256" key="1">
    <source>
        <dbReference type="ARBA" id="ARBA00008007"/>
    </source>
</evidence>
<dbReference type="InterPro" id="IPR051910">
    <property type="entry name" value="ComF/GntX_DNA_util-trans"/>
</dbReference>
<sequence length="233" mass="24166">MSFLADLIELLLPERCAGCDAAPVLLCDDCAAPLQAPARPALTAPDGLPPPWTVAPYEGPLRTILSAYKEHGRTALAAPLGEALATAVHAALPQTRSPPPKTTPRLPVAVVWVPSARGAVRRRGHDPLRGAVAVAVRRLRAKGLPVTAVPALRQCGRVADQAGLTATQRIANLDGALEVTPSTGLTDHRIVLVDDVMTTGASLAEAARALRAAGAEPSAAATIATTPLRRKRT</sequence>
<keyword evidence="4" id="KW-1185">Reference proteome</keyword>
<organism evidence="3 4">
    <name type="scientific">Actinomadura syzygii</name>
    <dbReference type="NCBI Taxonomy" id="1427538"/>
    <lineage>
        <taxon>Bacteria</taxon>
        <taxon>Bacillati</taxon>
        <taxon>Actinomycetota</taxon>
        <taxon>Actinomycetes</taxon>
        <taxon>Streptosporangiales</taxon>
        <taxon>Thermomonosporaceae</taxon>
        <taxon>Actinomadura</taxon>
    </lineage>
</organism>
<dbReference type="OrthoDB" id="5244859at2"/>
<evidence type="ECO:0000259" key="2">
    <source>
        <dbReference type="Pfam" id="PF00156"/>
    </source>
</evidence>
<comment type="similarity">
    <text evidence="1">Belongs to the ComF/GntX family.</text>
</comment>
<dbReference type="Pfam" id="PF00156">
    <property type="entry name" value="Pribosyltran"/>
    <property type="match status" value="1"/>
</dbReference>
<dbReference type="PANTHER" id="PTHR47505">
    <property type="entry name" value="DNA UTILIZATION PROTEIN YHGH"/>
    <property type="match status" value="1"/>
</dbReference>
<proteinExistence type="inferred from homology"/>
<gene>
    <name evidence="3" type="ORF">FXF65_34010</name>
</gene>
<dbReference type="InterPro" id="IPR029057">
    <property type="entry name" value="PRTase-like"/>
</dbReference>
<dbReference type="PANTHER" id="PTHR47505:SF1">
    <property type="entry name" value="DNA UTILIZATION PROTEIN YHGH"/>
    <property type="match status" value="1"/>
</dbReference>
<dbReference type="EMBL" id="VSFF01000014">
    <property type="protein sequence ID" value="TYC09288.1"/>
    <property type="molecule type" value="Genomic_DNA"/>
</dbReference>
<reference evidence="3 4" key="1">
    <citation type="submission" date="2019-08" db="EMBL/GenBank/DDBJ databases">
        <title>Actinomadura sp. nov. CYP1-5 isolated from mountain soil.</title>
        <authorList>
            <person name="Songsumanus A."/>
            <person name="Kuncharoen N."/>
            <person name="Kudo T."/>
            <person name="Yuki M."/>
            <person name="Igarashi Y."/>
            <person name="Tanasupawat S."/>
        </authorList>
    </citation>
    <scope>NUCLEOTIDE SEQUENCE [LARGE SCALE GENOMIC DNA]</scope>
    <source>
        <strain evidence="3 4">GKU157</strain>
    </source>
</reference>
<dbReference type="AlphaFoldDB" id="A0A5D0TSX3"/>
<evidence type="ECO:0000313" key="3">
    <source>
        <dbReference type="EMBL" id="TYC09288.1"/>
    </source>
</evidence>
<protein>
    <submittedName>
        <fullName evidence="3">ComF family protein</fullName>
    </submittedName>
</protein>
<dbReference type="Gene3D" id="3.40.50.2020">
    <property type="match status" value="1"/>
</dbReference>
<accession>A0A5D0TSX3</accession>
<dbReference type="SUPFAM" id="SSF53271">
    <property type="entry name" value="PRTase-like"/>
    <property type="match status" value="1"/>
</dbReference>
<feature type="domain" description="Phosphoribosyltransferase" evidence="2">
    <location>
        <begin position="170"/>
        <end position="227"/>
    </location>
</feature>
<name>A0A5D0TSX3_9ACTN</name>
<dbReference type="Proteomes" id="UP000322634">
    <property type="component" value="Unassembled WGS sequence"/>
</dbReference>
<dbReference type="InterPro" id="IPR000836">
    <property type="entry name" value="PRTase_dom"/>
</dbReference>
<comment type="caution">
    <text evidence="3">The sequence shown here is derived from an EMBL/GenBank/DDBJ whole genome shotgun (WGS) entry which is preliminary data.</text>
</comment>
<dbReference type="RefSeq" id="WP_148354185.1">
    <property type="nucleotide sequence ID" value="NZ_JBHSBF010000007.1"/>
</dbReference>